<dbReference type="SUPFAM" id="SSF141673">
    <property type="entry name" value="MOSC N-terminal domain-like"/>
    <property type="match status" value="1"/>
</dbReference>
<feature type="domain" description="MOSC" evidence="1">
    <location>
        <begin position="125"/>
        <end position="272"/>
    </location>
</feature>
<gene>
    <name evidence="2" type="ORF">SAMN04515674_11895</name>
</gene>
<dbReference type="GO" id="GO:0030151">
    <property type="term" value="F:molybdenum ion binding"/>
    <property type="evidence" value="ECO:0007669"/>
    <property type="project" value="InterPro"/>
</dbReference>
<reference evidence="2 3" key="1">
    <citation type="submission" date="2016-10" db="EMBL/GenBank/DDBJ databases">
        <authorList>
            <person name="de Groot N.N."/>
        </authorList>
    </citation>
    <scope>NUCLEOTIDE SEQUENCE [LARGE SCALE GENOMIC DNA]</scope>
    <source>
        <strain evidence="3">E92,LMG 26720,CCM 7988</strain>
    </source>
</reference>
<protein>
    <recommendedName>
        <fullName evidence="1">MOSC domain-containing protein</fullName>
    </recommendedName>
</protein>
<proteinExistence type="predicted"/>
<dbReference type="InterPro" id="IPR011037">
    <property type="entry name" value="Pyrv_Knase-like_insert_dom_sf"/>
</dbReference>
<name>A0A1I5YFG0_9BACT</name>
<dbReference type="EMBL" id="FOXH01000018">
    <property type="protein sequence ID" value="SFQ42975.1"/>
    <property type="molecule type" value="Genomic_DNA"/>
</dbReference>
<dbReference type="RefSeq" id="WP_092019454.1">
    <property type="nucleotide sequence ID" value="NZ_FOXH01000018.1"/>
</dbReference>
<dbReference type="OrthoDB" id="581532at2"/>
<dbReference type="PANTHER" id="PTHR14237:SF19">
    <property type="entry name" value="MITOCHONDRIAL AMIDOXIME REDUCING COMPONENT 1"/>
    <property type="match status" value="1"/>
</dbReference>
<evidence type="ECO:0000259" key="1">
    <source>
        <dbReference type="PROSITE" id="PS51340"/>
    </source>
</evidence>
<evidence type="ECO:0000313" key="3">
    <source>
        <dbReference type="Proteomes" id="UP000199306"/>
    </source>
</evidence>
<evidence type="ECO:0000313" key="2">
    <source>
        <dbReference type="EMBL" id="SFQ42975.1"/>
    </source>
</evidence>
<dbReference type="PROSITE" id="PS51340">
    <property type="entry name" value="MOSC"/>
    <property type="match status" value="1"/>
</dbReference>
<organism evidence="2 3">
    <name type="scientific">Pseudarcicella hirudinis</name>
    <dbReference type="NCBI Taxonomy" id="1079859"/>
    <lineage>
        <taxon>Bacteria</taxon>
        <taxon>Pseudomonadati</taxon>
        <taxon>Bacteroidota</taxon>
        <taxon>Cytophagia</taxon>
        <taxon>Cytophagales</taxon>
        <taxon>Flectobacillaceae</taxon>
        <taxon>Pseudarcicella</taxon>
    </lineage>
</organism>
<dbReference type="AlphaFoldDB" id="A0A1I5YFG0"/>
<accession>A0A1I5YFG0</accession>
<dbReference type="InterPro" id="IPR005302">
    <property type="entry name" value="MoCF_Sase_C"/>
</dbReference>
<dbReference type="GO" id="GO:0003824">
    <property type="term" value="F:catalytic activity"/>
    <property type="evidence" value="ECO:0007669"/>
    <property type="project" value="InterPro"/>
</dbReference>
<dbReference type="GO" id="GO:0030170">
    <property type="term" value="F:pyridoxal phosphate binding"/>
    <property type="evidence" value="ECO:0007669"/>
    <property type="project" value="InterPro"/>
</dbReference>
<dbReference type="InterPro" id="IPR005303">
    <property type="entry name" value="MOCOS_middle"/>
</dbReference>
<dbReference type="PANTHER" id="PTHR14237">
    <property type="entry name" value="MOLYBDOPTERIN COFACTOR SULFURASE MOSC"/>
    <property type="match status" value="1"/>
</dbReference>
<sequence>MTNLKISQIFIYPVKSLAGISVEEATVTPRGLEYDRRWLLIDENGRFLSQREHPQMALLQTHLEENFLKITHKAKEVEPLYIPLSEDGYAGKELVKAQVWDDEIDSLLFNKEADDWFSTQLNIPCRLVYMPEKSKRKVDERYMISEDDITSFSDGYPVLLIGQSSLDDLNKRLSESVQINRFRPNLVYTGGQPYEEESWYNFSAGNTSFFGVKPCSRCIMVTVDPEKGERSGKDPLYTLSTYRKIHNKVLFGQNLIPADTGKIALGDSIEVKEIREWTGPRK</sequence>
<dbReference type="Pfam" id="PF03473">
    <property type="entry name" value="MOSC"/>
    <property type="match status" value="1"/>
</dbReference>
<dbReference type="STRING" id="1079859.SAMN04515674_11895"/>
<dbReference type="SUPFAM" id="SSF50800">
    <property type="entry name" value="PK beta-barrel domain-like"/>
    <property type="match status" value="1"/>
</dbReference>
<dbReference type="Proteomes" id="UP000199306">
    <property type="component" value="Unassembled WGS sequence"/>
</dbReference>
<keyword evidence="3" id="KW-1185">Reference proteome</keyword>
<dbReference type="Pfam" id="PF03476">
    <property type="entry name" value="MOSC_N"/>
    <property type="match status" value="1"/>
</dbReference>